<dbReference type="EMBL" id="JANEYF010004952">
    <property type="protein sequence ID" value="KAJ8929594.1"/>
    <property type="molecule type" value="Genomic_DNA"/>
</dbReference>
<evidence type="ECO:0000259" key="3">
    <source>
        <dbReference type="PROSITE" id="PS50157"/>
    </source>
</evidence>
<dbReference type="InterPro" id="IPR013087">
    <property type="entry name" value="Znf_C2H2_type"/>
</dbReference>
<name>A0AAV8WSP6_9CUCU</name>
<evidence type="ECO:0000313" key="5">
    <source>
        <dbReference type="Proteomes" id="UP001162156"/>
    </source>
</evidence>
<proteinExistence type="predicted"/>
<protein>
    <recommendedName>
        <fullName evidence="3">C2H2-type domain-containing protein</fullName>
    </recommendedName>
</protein>
<accession>A0AAV8WSP6</accession>
<sequence length="291" mass="32927">MKVCNLMRLYSENCGASQPELLQGTKLRKHIATQATMLHLTDDDIIDLATFMAQDVTTITNHLSSGNDQQEQKQTTIALNSTCNTEKFINHQKSGISLRKRNSFYSSYKPSSESESHDSDDETVCPEKRQKVKWNKLDTLAPITRNQPGSGSHKCTECSKCFVSFGNLRFHVKQKHLVRYNQNRKLKTQGSNKIGGYCPAKMMVFTKDGKCLVKFCESHVGHGQERHLGHLFLTKTQRKNIAAKDLDNIEDSFNLKSSSVRHANDAISVEAWVNELKLSDSVPFYKPQDTL</sequence>
<evidence type="ECO:0000313" key="4">
    <source>
        <dbReference type="EMBL" id="KAJ8929594.1"/>
    </source>
</evidence>
<dbReference type="Proteomes" id="UP001162156">
    <property type="component" value="Unassembled WGS sequence"/>
</dbReference>
<keyword evidence="1" id="KW-0862">Zinc</keyword>
<organism evidence="4 5">
    <name type="scientific">Rhamnusium bicolor</name>
    <dbReference type="NCBI Taxonomy" id="1586634"/>
    <lineage>
        <taxon>Eukaryota</taxon>
        <taxon>Metazoa</taxon>
        <taxon>Ecdysozoa</taxon>
        <taxon>Arthropoda</taxon>
        <taxon>Hexapoda</taxon>
        <taxon>Insecta</taxon>
        <taxon>Pterygota</taxon>
        <taxon>Neoptera</taxon>
        <taxon>Endopterygota</taxon>
        <taxon>Coleoptera</taxon>
        <taxon>Polyphaga</taxon>
        <taxon>Cucujiformia</taxon>
        <taxon>Chrysomeloidea</taxon>
        <taxon>Cerambycidae</taxon>
        <taxon>Lepturinae</taxon>
        <taxon>Rhagiini</taxon>
        <taxon>Rhamnusium</taxon>
    </lineage>
</organism>
<feature type="region of interest" description="Disordered" evidence="2">
    <location>
        <begin position="107"/>
        <end position="127"/>
    </location>
</feature>
<feature type="domain" description="C2H2-type" evidence="3">
    <location>
        <begin position="153"/>
        <end position="176"/>
    </location>
</feature>
<gene>
    <name evidence="4" type="ORF">NQ314_017701</name>
</gene>
<evidence type="ECO:0000256" key="2">
    <source>
        <dbReference type="SAM" id="MobiDB-lite"/>
    </source>
</evidence>
<reference evidence="4" key="1">
    <citation type="journal article" date="2023" name="Insect Mol. Biol.">
        <title>Genome sequencing provides insights into the evolution of gene families encoding plant cell wall-degrading enzymes in longhorned beetles.</title>
        <authorList>
            <person name="Shin N.R."/>
            <person name="Okamura Y."/>
            <person name="Kirsch R."/>
            <person name="Pauchet Y."/>
        </authorList>
    </citation>
    <scope>NUCLEOTIDE SEQUENCE</scope>
    <source>
        <strain evidence="4">RBIC_L_NR</strain>
    </source>
</reference>
<dbReference type="SUPFAM" id="SSF57667">
    <property type="entry name" value="beta-beta-alpha zinc fingers"/>
    <property type="match status" value="1"/>
</dbReference>
<keyword evidence="5" id="KW-1185">Reference proteome</keyword>
<dbReference type="InterPro" id="IPR036236">
    <property type="entry name" value="Znf_C2H2_sf"/>
</dbReference>
<dbReference type="PANTHER" id="PTHR33936">
    <property type="entry name" value="PROTEIN CBG17840"/>
    <property type="match status" value="1"/>
</dbReference>
<dbReference type="PROSITE" id="PS50157">
    <property type="entry name" value="ZINC_FINGER_C2H2_2"/>
    <property type="match status" value="1"/>
</dbReference>
<dbReference type="AlphaFoldDB" id="A0AAV8WSP6"/>
<dbReference type="InterPro" id="IPR052797">
    <property type="entry name" value="RegFact_GeneExpr_CellDeath"/>
</dbReference>
<keyword evidence="1" id="KW-0479">Metal-binding</keyword>
<comment type="caution">
    <text evidence="4">The sequence shown here is derived from an EMBL/GenBank/DDBJ whole genome shotgun (WGS) entry which is preliminary data.</text>
</comment>
<evidence type="ECO:0000256" key="1">
    <source>
        <dbReference type="PROSITE-ProRule" id="PRU00042"/>
    </source>
</evidence>
<keyword evidence="1" id="KW-0863">Zinc-finger</keyword>
<dbReference type="PROSITE" id="PS00028">
    <property type="entry name" value="ZINC_FINGER_C2H2_1"/>
    <property type="match status" value="1"/>
</dbReference>
<dbReference type="GO" id="GO:0008270">
    <property type="term" value="F:zinc ion binding"/>
    <property type="evidence" value="ECO:0007669"/>
    <property type="project" value="UniProtKB-KW"/>
</dbReference>
<dbReference type="PANTHER" id="PTHR33936:SF24">
    <property type="entry name" value="C2H2-TYPE DOMAIN-CONTAINING PROTEIN"/>
    <property type="match status" value="1"/>
</dbReference>